<feature type="compositionally biased region" description="Low complexity" evidence="1">
    <location>
        <begin position="13"/>
        <end position="24"/>
    </location>
</feature>
<gene>
    <name evidence="2" type="ORF">G5714_008069</name>
</gene>
<evidence type="ECO:0000256" key="1">
    <source>
        <dbReference type="SAM" id="MobiDB-lite"/>
    </source>
</evidence>
<name>A0A7J6CUN5_9TELE</name>
<keyword evidence="3" id="KW-1185">Reference proteome</keyword>
<dbReference type="AlphaFoldDB" id="A0A7J6CUN5"/>
<dbReference type="EMBL" id="JAAMOB010000007">
    <property type="protein sequence ID" value="KAF4111038.1"/>
    <property type="molecule type" value="Genomic_DNA"/>
</dbReference>
<dbReference type="Proteomes" id="UP000579812">
    <property type="component" value="Unassembled WGS sequence"/>
</dbReference>
<comment type="caution">
    <text evidence="2">The sequence shown here is derived from an EMBL/GenBank/DDBJ whole genome shotgun (WGS) entry which is preliminary data.</text>
</comment>
<reference evidence="2 3" key="1">
    <citation type="submission" date="2020-04" db="EMBL/GenBank/DDBJ databases">
        <title>Chromosome-level genome assembly of a cyprinid fish Onychostoma macrolepis by integration of Nanopore Sequencing, Bionano and Hi-C technology.</title>
        <authorList>
            <person name="Wang D."/>
        </authorList>
    </citation>
    <scope>NUCLEOTIDE SEQUENCE [LARGE SCALE GENOMIC DNA]</scope>
    <source>
        <strain evidence="2">SWU-2019</strain>
        <tissue evidence="2">Muscle</tissue>
    </source>
</reference>
<accession>A0A7J6CUN5</accession>
<evidence type="ECO:0000313" key="3">
    <source>
        <dbReference type="Proteomes" id="UP000579812"/>
    </source>
</evidence>
<organism evidence="2 3">
    <name type="scientific">Onychostoma macrolepis</name>
    <dbReference type="NCBI Taxonomy" id="369639"/>
    <lineage>
        <taxon>Eukaryota</taxon>
        <taxon>Metazoa</taxon>
        <taxon>Chordata</taxon>
        <taxon>Craniata</taxon>
        <taxon>Vertebrata</taxon>
        <taxon>Euteleostomi</taxon>
        <taxon>Actinopterygii</taxon>
        <taxon>Neopterygii</taxon>
        <taxon>Teleostei</taxon>
        <taxon>Ostariophysi</taxon>
        <taxon>Cypriniformes</taxon>
        <taxon>Cyprinidae</taxon>
        <taxon>Acrossocheilinae</taxon>
        <taxon>Onychostoma</taxon>
    </lineage>
</organism>
<feature type="region of interest" description="Disordered" evidence="1">
    <location>
        <begin position="1"/>
        <end position="25"/>
    </location>
</feature>
<evidence type="ECO:0000313" key="2">
    <source>
        <dbReference type="EMBL" id="KAF4111038.1"/>
    </source>
</evidence>
<protein>
    <submittedName>
        <fullName evidence="2">Uncharacterized protein</fullName>
    </submittedName>
</protein>
<proteinExistence type="predicted"/>
<sequence>MPKWMSRNHNEDSSSSLLCLSPPSAARSDKPHTLFMRLPLQPRAPEIGEGDLADKDVADRIDNRAKAETAGVMDTNYRSQTGRIEVQTNSMQSHLICINAPESETCLEAESKKRQMHLLEKLAGLGHVSTSEMLRQLKHTLCELDPAWNLVFLSLPEPPSRVSKFDSLYLLLWKLDCQFIVDQDLDCGIIVLDLGLEKDKGDWIVLSSELFVLYSAITPQNIFENTLVDFPVWNSGLCLCLSRGRPGFNSQAGHPIHLKRPPKLCQLY</sequence>